<organism evidence="1 2">
    <name type="scientific">Cladobotryum mycophilum</name>
    <dbReference type="NCBI Taxonomy" id="491253"/>
    <lineage>
        <taxon>Eukaryota</taxon>
        <taxon>Fungi</taxon>
        <taxon>Dikarya</taxon>
        <taxon>Ascomycota</taxon>
        <taxon>Pezizomycotina</taxon>
        <taxon>Sordariomycetes</taxon>
        <taxon>Hypocreomycetidae</taxon>
        <taxon>Hypocreales</taxon>
        <taxon>Hypocreaceae</taxon>
        <taxon>Cladobotryum</taxon>
    </lineage>
</organism>
<keyword evidence="2" id="KW-1185">Reference proteome</keyword>
<reference evidence="1 2" key="1">
    <citation type="submission" date="2024-01" db="EMBL/GenBank/DDBJ databases">
        <title>Complete genome of Cladobotryum mycophilum ATHUM6906.</title>
        <authorList>
            <person name="Christinaki A.C."/>
            <person name="Myridakis A.I."/>
            <person name="Kouvelis V.N."/>
        </authorList>
    </citation>
    <scope>NUCLEOTIDE SEQUENCE [LARGE SCALE GENOMIC DNA]</scope>
    <source>
        <strain evidence="1 2">ATHUM6906</strain>
    </source>
</reference>
<evidence type="ECO:0000313" key="1">
    <source>
        <dbReference type="EMBL" id="KAK5989343.1"/>
    </source>
</evidence>
<proteinExistence type="predicted"/>
<sequence length="204" mass="22592">MTDWHVQCRETTEHLYGNGLWMLPGHQTRGGAELLVRTMTSLVDKLYLDVFAETATMSKPLLFRCGFNLLATMTPTVQCDSTDEEIKRLVQDLNSNPIAITMPSVDATVAIEGGNLFLIFNADGTQYSFSGHAAPDDLKIADKRVTLTYLSTDELKGIRSIRGTIGPDFHLDLDEGVAVTGKSLYADYSHTEIDVAGSGMWRRW</sequence>
<gene>
    <name evidence="1" type="ORF">PT974_10861</name>
</gene>
<name>A0ABR0SB36_9HYPO</name>
<protein>
    <submittedName>
        <fullName evidence="1">Uncharacterized protein</fullName>
    </submittedName>
</protein>
<accession>A0ABR0SB36</accession>
<evidence type="ECO:0000313" key="2">
    <source>
        <dbReference type="Proteomes" id="UP001338125"/>
    </source>
</evidence>
<comment type="caution">
    <text evidence="1">The sequence shown here is derived from an EMBL/GenBank/DDBJ whole genome shotgun (WGS) entry which is preliminary data.</text>
</comment>
<dbReference type="EMBL" id="JAVFKD010000015">
    <property type="protein sequence ID" value="KAK5989343.1"/>
    <property type="molecule type" value="Genomic_DNA"/>
</dbReference>
<dbReference type="Proteomes" id="UP001338125">
    <property type="component" value="Unassembled WGS sequence"/>
</dbReference>